<evidence type="ECO:0000256" key="1">
    <source>
        <dbReference type="SAM" id="Phobius"/>
    </source>
</evidence>
<evidence type="ECO:0000313" key="3">
    <source>
        <dbReference type="Proteomes" id="UP000239724"/>
    </source>
</evidence>
<keyword evidence="1" id="KW-0472">Membrane</keyword>
<reference evidence="2 3" key="1">
    <citation type="journal article" date="2018" name="Arch. Microbiol.">
        <title>New insights into the metabolic potential of the phototrophic purple bacterium Rhodopila globiformis DSM 161(T) from its draft genome sequence and evidence for a vanadium-dependent nitrogenase.</title>
        <authorList>
            <person name="Imhoff J.F."/>
            <person name="Rahn T."/>
            <person name="Kunzel S."/>
            <person name="Neulinger S.C."/>
        </authorList>
    </citation>
    <scope>NUCLEOTIDE SEQUENCE [LARGE SCALE GENOMIC DNA]</scope>
    <source>
        <strain evidence="2 3">DSM 161</strain>
    </source>
</reference>
<feature type="transmembrane region" description="Helical" evidence="1">
    <location>
        <begin position="67"/>
        <end position="88"/>
    </location>
</feature>
<accession>A0A2S6MW00</accession>
<name>A0A2S6MW00_RHOGL</name>
<dbReference type="AlphaFoldDB" id="A0A2S6MW00"/>
<proteinExistence type="predicted"/>
<keyword evidence="1" id="KW-1133">Transmembrane helix</keyword>
<comment type="caution">
    <text evidence="2">The sequence shown here is derived from an EMBL/GenBank/DDBJ whole genome shotgun (WGS) entry which is preliminary data.</text>
</comment>
<dbReference type="Pfam" id="PF12966">
    <property type="entry name" value="AtpR"/>
    <property type="match status" value="1"/>
</dbReference>
<sequence>MDARPMIAEVAWLAAGLAAGTLHFALLRWNAALYGRAGGIGGAVALQLLRLAVLGGVLAVIATYGALPLLLAALGVVAARPVVVRLMAPAP</sequence>
<keyword evidence="1" id="KW-0812">Transmembrane</keyword>
<dbReference type="Proteomes" id="UP000239724">
    <property type="component" value="Unassembled WGS sequence"/>
</dbReference>
<evidence type="ECO:0000313" key="2">
    <source>
        <dbReference type="EMBL" id="PPQ26544.1"/>
    </source>
</evidence>
<gene>
    <name evidence="2" type="ORF">CCS01_29760</name>
</gene>
<evidence type="ECO:0008006" key="4">
    <source>
        <dbReference type="Google" id="ProtNLM"/>
    </source>
</evidence>
<protein>
    <recommendedName>
        <fullName evidence="4">ATP synthase subunit I</fullName>
    </recommendedName>
</protein>
<feature type="transmembrane region" description="Helical" evidence="1">
    <location>
        <begin position="39"/>
        <end position="61"/>
    </location>
</feature>
<keyword evidence="3" id="KW-1185">Reference proteome</keyword>
<organism evidence="2 3">
    <name type="scientific">Rhodopila globiformis</name>
    <name type="common">Rhodopseudomonas globiformis</name>
    <dbReference type="NCBI Taxonomy" id="1071"/>
    <lineage>
        <taxon>Bacteria</taxon>
        <taxon>Pseudomonadati</taxon>
        <taxon>Pseudomonadota</taxon>
        <taxon>Alphaproteobacteria</taxon>
        <taxon>Acetobacterales</taxon>
        <taxon>Acetobacteraceae</taxon>
        <taxon>Rhodopila</taxon>
    </lineage>
</organism>
<dbReference type="InterPro" id="IPR017581">
    <property type="entry name" value="AtpR-like"/>
</dbReference>
<dbReference type="EMBL" id="NHRY01000269">
    <property type="protein sequence ID" value="PPQ26544.1"/>
    <property type="molecule type" value="Genomic_DNA"/>
</dbReference>
<feature type="transmembrane region" description="Helical" evidence="1">
    <location>
        <begin position="6"/>
        <end position="27"/>
    </location>
</feature>